<dbReference type="Pfam" id="PF13532">
    <property type="entry name" value="2OG-FeII_Oxy_2"/>
    <property type="match status" value="1"/>
</dbReference>
<dbReference type="GO" id="GO:0035516">
    <property type="term" value="F:broad specificity oxidative DNA demethylase activity"/>
    <property type="evidence" value="ECO:0007669"/>
    <property type="project" value="TreeGrafter"/>
</dbReference>
<evidence type="ECO:0000313" key="4">
    <source>
        <dbReference type="Proteomes" id="UP000077521"/>
    </source>
</evidence>
<dbReference type="PANTHER" id="PTHR31573:SF1">
    <property type="entry name" value="DNA OXIDATIVE DEMETHYLASE ALKBH2"/>
    <property type="match status" value="1"/>
</dbReference>
<dbReference type="SUPFAM" id="SSF51197">
    <property type="entry name" value="Clavaminate synthase-like"/>
    <property type="match status" value="1"/>
</dbReference>
<feature type="binding site" evidence="1">
    <location>
        <position position="254"/>
    </location>
    <ligand>
        <name>2-oxoglutarate</name>
        <dbReference type="ChEBI" id="CHEBI:16810"/>
    </ligand>
</feature>
<dbReference type="EMBL" id="LWDF02000150">
    <property type="protein sequence ID" value="KAE8255790.1"/>
    <property type="molecule type" value="Genomic_DNA"/>
</dbReference>
<comment type="caution">
    <text evidence="3">The sequence shown here is derived from an EMBL/GenBank/DDBJ whole genome shotgun (WGS) entry which is preliminary data.</text>
</comment>
<feature type="binding site" evidence="1">
    <location>
        <position position="163"/>
    </location>
    <ligand>
        <name>2-oxoglutarate</name>
        <dbReference type="ChEBI" id="CHEBI:16810"/>
    </ligand>
</feature>
<dbReference type="Proteomes" id="UP000077521">
    <property type="component" value="Unassembled WGS sequence"/>
</dbReference>
<dbReference type="InterPro" id="IPR027450">
    <property type="entry name" value="AlkB-like"/>
</dbReference>
<feature type="binding site" evidence="1">
    <location>
        <position position="242"/>
    </location>
    <ligand>
        <name>2-oxoglutarate</name>
        <dbReference type="ChEBI" id="CHEBI:16810"/>
    </ligand>
</feature>
<feature type="binding site" evidence="1">
    <location>
        <position position="260"/>
    </location>
    <ligand>
        <name>2-oxoglutarate</name>
        <dbReference type="ChEBI" id="CHEBI:16810"/>
    </ligand>
</feature>
<dbReference type="AlphaFoldDB" id="A0A177TPG0"/>
<sequence>MSKRTRAGAPKAAILAHQQESSPPSSSSTLATTKKKRPNLKSKQEHTFQPVTDPNFTSTYRVAGLHPRAQVFYCEAFVKPDLAREWRDRLLSEMEWYRPTLRVYGKDVTQSRQIAAYATTSDLKLTYSGHPVEMHHPFPPLLTQIATHLTQTLQIDFNHVMLNLYEDGSRYIGKHRDNKENLCIASLSLGVGRRWVMDRVRRKGFVVGAGDEGDGVVDRKEWTLADGSLLVMQGDTQELYTHEIPKEPKIKDLRISLTFRQLLNKE</sequence>
<gene>
    <name evidence="3" type="ORF">A4X13_0g2911</name>
</gene>
<protein>
    <submittedName>
        <fullName evidence="3">Uncharacterized protein</fullName>
    </submittedName>
</protein>
<organism evidence="3 4">
    <name type="scientific">Tilletia indica</name>
    <dbReference type="NCBI Taxonomy" id="43049"/>
    <lineage>
        <taxon>Eukaryota</taxon>
        <taxon>Fungi</taxon>
        <taxon>Dikarya</taxon>
        <taxon>Basidiomycota</taxon>
        <taxon>Ustilaginomycotina</taxon>
        <taxon>Exobasidiomycetes</taxon>
        <taxon>Tilletiales</taxon>
        <taxon>Tilletiaceae</taxon>
        <taxon>Tilletia</taxon>
    </lineage>
</organism>
<reference evidence="3" key="2">
    <citation type="journal article" date="2019" name="IMA Fungus">
        <title>Genome sequencing and comparison of five Tilletia species to identify candidate genes for the detection of regulated species infecting wheat.</title>
        <authorList>
            <person name="Nguyen H.D.T."/>
            <person name="Sultana T."/>
            <person name="Kesanakurti P."/>
            <person name="Hambleton S."/>
        </authorList>
    </citation>
    <scope>NUCLEOTIDE SEQUENCE</scope>
    <source>
        <strain evidence="3">DAOMC 236416</strain>
    </source>
</reference>
<dbReference type="InterPro" id="IPR037151">
    <property type="entry name" value="AlkB-like_sf"/>
</dbReference>
<feature type="binding site" evidence="1">
    <location>
        <position position="165"/>
    </location>
    <ligand>
        <name>2-oxoglutarate</name>
        <dbReference type="ChEBI" id="CHEBI:16810"/>
    </ligand>
</feature>
<feature type="region of interest" description="Disordered" evidence="2">
    <location>
        <begin position="1"/>
        <end position="53"/>
    </location>
</feature>
<feature type="binding site" evidence="1">
    <location>
        <position position="175"/>
    </location>
    <ligand>
        <name>2-oxoglutarate</name>
        <dbReference type="ChEBI" id="CHEBI:16810"/>
    </ligand>
</feature>
<keyword evidence="4" id="KW-1185">Reference proteome</keyword>
<dbReference type="Gene3D" id="2.60.120.590">
    <property type="entry name" value="Alpha-ketoglutarate-dependent dioxygenase AlkB-like"/>
    <property type="match status" value="1"/>
</dbReference>
<dbReference type="GO" id="GO:0006307">
    <property type="term" value="P:DNA alkylation repair"/>
    <property type="evidence" value="ECO:0007669"/>
    <property type="project" value="TreeGrafter"/>
</dbReference>
<dbReference type="PANTHER" id="PTHR31573">
    <property type="entry name" value="ALPHA-KETOGLUTARATE-DEPENDENT DIOXYGENASE ALKB HOMOLOG 2"/>
    <property type="match status" value="1"/>
</dbReference>
<evidence type="ECO:0000313" key="3">
    <source>
        <dbReference type="EMBL" id="KAE8255790.1"/>
    </source>
</evidence>
<dbReference type="InterPro" id="IPR032852">
    <property type="entry name" value="ALKBH2"/>
</dbReference>
<dbReference type="PROSITE" id="PS51471">
    <property type="entry name" value="FE2OG_OXY"/>
    <property type="match status" value="1"/>
</dbReference>
<name>A0A177TPG0_9BASI</name>
<dbReference type="GO" id="GO:0051747">
    <property type="term" value="F:cytosine C-5 DNA demethylase activity"/>
    <property type="evidence" value="ECO:0007669"/>
    <property type="project" value="TreeGrafter"/>
</dbReference>
<evidence type="ECO:0000256" key="1">
    <source>
        <dbReference type="PIRSR" id="PIRSR632852-1"/>
    </source>
</evidence>
<dbReference type="GO" id="GO:0008198">
    <property type="term" value="F:ferrous iron binding"/>
    <property type="evidence" value="ECO:0007669"/>
    <property type="project" value="TreeGrafter"/>
</dbReference>
<proteinExistence type="predicted"/>
<evidence type="ECO:0000256" key="2">
    <source>
        <dbReference type="SAM" id="MobiDB-lite"/>
    </source>
</evidence>
<dbReference type="InterPro" id="IPR005123">
    <property type="entry name" value="Oxoglu/Fe-dep_dioxygenase_dom"/>
</dbReference>
<feature type="binding site" evidence="1">
    <location>
        <position position="258"/>
    </location>
    <ligand>
        <name>2-oxoglutarate</name>
        <dbReference type="ChEBI" id="CHEBI:16810"/>
    </ligand>
</feature>
<accession>A0A177TPG0</accession>
<reference evidence="3" key="1">
    <citation type="submission" date="2016-04" db="EMBL/GenBank/DDBJ databases">
        <authorList>
            <person name="Nguyen H.D."/>
            <person name="Samba Siva P."/>
            <person name="Cullis J."/>
            <person name="Levesque C.A."/>
            <person name="Hambleton S."/>
        </authorList>
    </citation>
    <scope>NUCLEOTIDE SEQUENCE</scope>
    <source>
        <strain evidence="3">DAOMC 236416</strain>
    </source>
</reference>